<name>A0AAN9Q5Y7_CLITE</name>
<dbReference type="SMART" id="SM00198">
    <property type="entry name" value="SCP"/>
    <property type="match status" value="1"/>
</dbReference>
<organism evidence="2 3">
    <name type="scientific">Clitoria ternatea</name>
    <name type="common">Butterfly pea</name>
    <dbReference type="NCBI Taxonomy" id="43366"/>
    <lineage>
        <taxon>Eukaryota</taxon>
        <taxon>Viridiplantae</taxon>
        <taxon>Streptophyta</taxon>
        <taxon>Embryophyta</taxon>
        <taxon>Tracheophyta</taxon>
        <taxon>Spermatophyta</taxon>
        <taxon>Magnoliopsida</taxon>
        <taxon>eudicotyledons</taxon>
        <taxon>Gunneridae</taxon>
        <taxon>Pentapetalae</taxon>
        <taxon>rosids</taxon>
        <taxon>fabids</taxon>
        <taxon>Fabales</taxon>
        <taxon>Fabaceae</taxon>
        <taxon>Papilionoideae</taxon>
        <taxon>50 kb inversion clade</taxon>
        <taxon>NPAAA clade</taxon>
        <taxon>indigoferoid/millettioid clade</taxon>
        <taxon>Phaseoleae</taxon>
        <taxon>Clitoria</taxon>
    </lineage>
</organism>
<comment type="caution">
    <text evidence="2">The sequence shown here is derived from an EMBL/GenBank/DDBJ whole genome shotgun (WGS) entry which is preliminary data.</text>
</comment>
<dbReference type="CDD" id="cd05381">
    <property type="entry name" value="CAP_PR-1"/>
    <property type="match status" value="1"/>
</dbReference>
<dbReference type="SUPFAM" id="SSF55797">
    <property type="entry name" value="PR-1-like"/>
    <property type="match status" value="1"/>
</dbReference>
<proteinExistence type="predicted"/>
<protein>
    <recommendedName>
        <fullName evidence="1">SCP domain-containing protein</fullName>
    </recommendedName>
</protein>
<dbReference type="InterPro" id="IPR018244">
    <property type="entry name" value="Allrgn_V5/Tpx1_CS"/>
</dbReference>
<dbReference type="InterPro" id="IPR014044">
    <property type="entry name" value="CAP_dom"/>
</dbReference>
<dbReference type="Proteomes" id="UP001359559">
    <property type="component" value="Unassembled WGS sequence"/>
</dbReference>
<reference evidence="2 3" key="1">
    <citation type="submission" date="2024-01" db="EMBL/GenBank/DDBJ databases">
        <title>The genomes of 5 underutilized Papilionoideae crops provide insights into root nodulation and disease resistance.</title>
        <authorList>
            <person name="Yuan L."/>
        </authorList>
    </citation>
    <scope>NUCLEOTIDE SEQUENCE [LARGE SCALE GENOMIC DNA]</scope>
    <source>
        <strain evidence="2">LY-2023</strain>
        <tissue evidence="2">Leaf</tissue>
    </source>
</reference>
<gene>
    <name evidence="2" type="ORF">RJT34_04270</name>
</gene>
<dbReference type="FunFam" id="3.40.33.10:FF:000004">
    <property type="entry name" value="CAP, cysteine-rich secretory protein, antigen 5"/>
    <property type="match status" value="1"/>
</dbReference>
<dbReference type="GO" id="GO:0005576">
    <property type="term" value="C:extracellular region"/>
    <property type="evidence" value="ECO:0007669"/>
    <property type="project" value="InterPro"/>
</dbReference>
<keyword evidence="3" id="KW-1185">Reference proteome</keyword>
<dbReference type="PROSITE" id="PS01010">
    <property type="entry name" value="CRISP_2"/>
    <property type="match status" value="1"/>
</dbReference>
<dbReference type="PANTHER" id="PTHR10334">
    <property type="entry name" value="CYSTEINE-RICH SECRETORY PROTEIN-RELATED"/>
    <property type="match status" value="1"/>
</dbReference>
<dbReference type="PRINTS" id="PR00837">
    <property type="entry name" value="V5TPXLIKE"/>
</dbReference>
<feature type="domain" description="SCP" evidence="1">
    <location>
        <begin position="9"/>
        <end position="139"/>
    </location>
</feature>
<dbReference type="InterPro" id="IPR001283">
    <property type="entry name" value="CRISP-related"/>
</dbReference>
<evidence type="ECO:0000313" key="3">
    <source>
        <dbReference type="Proteomes" id="UP001359559"/>
    </source>
</evidence>
<sequence length="143" mass="15830">MSYIALAQNTKEDYLEAHNKARAEVGVDPLKWNDTLAAYALKYGHSMIPKNCEMEHSMGPYGENLAGGSGAMSGRDAVNMWVGEKPFYDPNSGECVDGCLHYTQVVWRSSTDLGCARVKCLNDAVFIICNYYPIGNVYGEKPY</sequence>
<dbReference type="Pfam" id="PF00188">
    <property type="entry name" value="CAP"/>
    <property type="match status" value="1"/>
</dbReference>
<accession>A0AAN9Q5Y7</accession>
<dbReference type="InterPro" id="IPR035940">
    <property type="entry name" value="CAP_sf"/>
</dbReference>
<dbReference type="EMBL" id="JAYKXN010000001">
    <property type="protein sequence ID" value="KAK7319548.1"/>
    <property type="molecule type" value="Genomic_DNA"/>
</dbReference>
<evidence type="ECO:0000313" key="2">
    <source>
        <dbReference type="EMBL" id="KAK7319548.1"/>
    </source>
</evidence>
<dbReference type="AlphaFoldDB" id="A0AAN9Q5Y7"/>
<evidence type="ECO:0000259" key="1">
    <source>
        <dbReference type="SMART" id="SM00198"/>
    </source>
</evidence>
<dbReference type="Gene3D" id="3.40.33.10">
    <property type="entry name" value="CAP"/>
    <property type="match status" value="1"/>
</dbReference>